<organism evidence="10 11">
    <name type="scientific">Pelagibaculum spongiae</name>
    <dbReference type="NCBI Taxonomy" id="2080658"/>
    <lineage>
        <taxon>Bacteria</taxon>
        <taxon>Pseudomonadati</taxon>
        <taxon>Pseudomonadota</taxon>
        <taxon>Gammaproteobacteria</taxon>
        <taxon>Oceanospirillales</taxon>
        <taxon>Pelagibaculum</taxon>
    </lineage>
</organism>
<keyword evidence="6 9" id="KW-0443">Lipid metabolism</keyword>
<evidence type="ECO:0000256" key="1">
    <source>
        <dbReference type="ARBA" id="ARBA00004496"/>
    </source>
</evidence>
<evidence type="ECO:0000256" key="4">
    <source>
        <dbReference type="ARBA" id="ARBA00022516"/>
    </source>
</evidence>
<keyword evidence="3 9" id="KW-0963">Cytoplasm</keyword>
<comment type="subcellular location">
    <subcellularLocation>
        <location evidence="1 9">Cytoplasm</location>
    </subcellularLocation>
</comment>
<dbReference type="AlphaFoldDB" id="A0A2V1GW04"/>
<dbReference type="NCBIfam" id="NF000582">
    <property type="entry name" value="PRK00006.1"/>
    <property type="match status" value="1"/>
</dbReference>
<dbReference type="EC" id="4.2.1.59" evidence="9"/>
<dbReference type="FunFam" id="3.10.129.10:FF:000001">
    <property type="entry name" value="3-hydroxyacyl-[acyl-carrier-protein] dehydratase FabZ"/>
    <property type="match status" value="1"/>
</dbReference>
<evidence type="ECO:0000256" key="2">
    <source>
        <dbReference type="ARBA" id="ARBA00009174"/>
    </source>
</evidence>
<dbReference type="GO" id="GO:0016020">
    <property type="term" value="C:membrane"/>
    <property type="evidence" value="ECO:0007669"/>
    <property type="project" value="GOC"/>
</dbReference>
<comment type="catalytic activity">
    <reaction evidence="9">
        <text>a (3R)-hydroxyacyl-[ACP] = a (2E)-enoyl-[ACP] + H2O</text>
        <dbReference type="Rhea" id="RHEA:13097"/>
        <dbReference type="Rhea" id="RHEA-COMP:9925"/>
        <dbReference type="Rhea" id="RHEA-COMP:9945"/>
        <dbReference type="ChEBI" id="CHEBI:15377"/>
        <dbReference type="ChEBI" id="CHEBI:78784"/>
        <dbReference type="ChEBI" id="CHEBI:78827"/>
        <dbReference type="EC" id="4.2.1.59"/>
    </reaction>
</comment>
<dbReference type="OrthoDB" id="9772788at2"/>
<dbReference type="InterPro" id="IPR013114">
    <property type="entry name" value="FabA_FabZ"/>
</dbReference>
<dbReference type="HAMAP" id="MF_00406">
    <property type="entry name" value="FabZ"/>
    <property type="match status" value="1"/>
</dbReference>
<dbReference type="GO" id="GO:0019171">
    <property type="term" value="F:(3R)-hydroxyacyl-[acyl-carrier-protein] dehydratase activity"/>
    <property type="evidence" value="ECO:0007669"/>
    <property type="project" value="UniProtKB-EC"/>
</dbReference>
<evidence type="ECO:0000256" key="8">
    <source>
        <dbReference type="ARBA" id="ARBA00025049"/>
    </source>
</evidence>
<evidence type="ECO:0000256" key="7">
    <source>
        <dbReference type="ARBA" id="ARBA00023239"/>
    </source>
</evidence>
<proteinExistence type="inferred from homology"/>
<keyword evidence="11" id="KW-1185">Reference proteome</keyword>
<reference evidence="10 11" key="1">
    <citation type="submission" date="2018-04" db="EMBL/GenBank/DDBJ databases">
        <title>Thalassorhabdus spongiae gen. nov., sp. nov., isolated from a marine sponge in South-West Iceland.</title>
        <authorList>
            <person name="Knobloch S."/>
            <person name="Daussin A."/>
            <person name="Johannsson R."/>
            <person name="Marteinsson V.T."/>
        </authorList>
    </citation>
    <scope>NUCLEOTIDE SEQUENCE [LARGE SCALE GENOMIC DNA]</scope>
    <source>
        <strain evidence="10 11">Hp12</strain>
    </source>
</reference>
<dbReference type="Gene3D" id="3.10.129.10">
    <property type="entry name" value="Hotdog Thioesterase"/>
    <property type="match status" value="1"/>
</dbReference>
<dbReference type="EMBL" id="QDDL01000011">
    <property type="protein sequence ID" value="PVZ64903.1"/>
    <property type="molecule type" value="Genomic_DNA"/>
</dbReference>
<dbReference type="CDD" id="cd01288">
    <property type="entry name" value="FabZ"/>
    <property type="match status" value="1"/>
</dbReference>
<evidence type="ECO:0000256" key="5">
    <source>
        <dbReference type="ARBA" id="ARBA00022556"/>
    </source>
</evidence>
<comment type="caution">
    <text evidence="10">The sequence shown here is derived from an EMBL/GenBank/DDBJ whole genome shotgun (WGS) entry which is preliminary data.</text>
</comment>
<gene>
    <name evidence="9 10" type="primary">fabZ</name>
    <name evidence="10" type="ORF">DC094_18735</name>
</gene>
<dbReference type="GO" id="GO:0006633">
    <property type="term" value="P:fatty acid biosynthetic process"/>
    <property type="evidence" value="ECO:0007669"/>
    <property type="project" value="UniProtKB-UniRule"/>
</dbReference>
<dbReference type="PANTHER" id="PTHR30272">
    <property type="entry name" value="3-HYDROXYACYL-[ACYL-CARRIER-PROTEIN] DEHYDRATASE"/>
    <property type="match status" value="1"/>
</dbReference>
<evidence type="ECO:0000256" key="3">
    <source>
        <dbReference type="ARBA" id="ARBA00022490"/>
    </source>
</evidence>
<dbReference type="SUPFAM" id="SSF54637">
    <property type="entry name" value="Thioesterase/thiol ester dehydrase-isomerase"/>
    <property type="match status" value="1"/>
</dbReference>
<dbReference type="PANTHER" id="PTHR30272:SF1">
    <property type="entry name" value="3-HYDROXYACYL-[ACYL-CARRIER-PROTEIN] DEHYDRATASE"/>
    <property type="match status" value="1"/>
</dbReference>
<keyword evidence="4 9" id="KW-0444">Lipid biosynthesis</keyword>
<comment type="function">
    <text evidence="8 9">Involved in unsaturated fatty acids biosynthesis. Catalyzes the dehydration of short chain beta-hydroxyacyl-ACPs and long chain saturated and unsaturated beta-hydroxyacyl-ACPs.</text>
</comment>
<keyword evidence="5 9" id="KW-0441">Lipid A biosynthesis</keyword>
<dbReference type="InterPro" id="IPR029069">
    <property type="entry name" value="HotDog_dom_sf"/>
</dbReference>
<accession>A0A2V1GW04</accession>
<evidence type="ECO:0000256" key="9">
    <source>
        <dbReference type="HAMAP-Rule" id="MF_00406"/>
    </source>
</evidence>
<feature type="active site" evidence="9">
    <location>
        <position position="49"/>
    </location>
</feature>
<comment type="similarity">
    <text evidence="2 9">Belongs to the thioester dehydratase family. FabZ subfamily.</text>
</comment>
<evidence type="ECO:0000256" key="6">
    <source>
        <dbReference type="ARBA" id="ARBA00023098"/>
    </source>
</evidence>
<protein>
    <recommendedName>
        <fullName evidence="9">3-hydroxyacyl-[acyl-carrier-protein] dehydratase FabZ</fullName>
        <ecNumber evidence="9">4.2.1.59</ecNumber>
    </recommendedName>
    <alternativeName>
        <fullName evidence="9">(3R)-hydroxymyristoyl-[acyl-carrier-protein] dehydratase</fullName>
        <shortName evidence="9">(3R)-hydroxymyristoyl-ACP dehydrase</shortName>
    </alternativeName>
    <alternativeName>
        <fullName evidence="9">Beta-hydroxyacyl-ACP dehydratase</fullName>
    </alternativeName>
</protein>
<name>A0A2V1GW04_9GAMM</name>
<evidence type="ECO:0000313" key="10">
    <source>
        <dbReference type="EMBL" id="PVZ64903.1"/>
    </source>
</evidence>
<dbReference type="NCBIfam" id="TIGR01750">
    <property type="entry name" value="fabZ"/>
    <property type="match status" value="1"/>
</dbReference>
<dbReference type="GO" id="GO:0005737">
    <property type="term" value="C:cytoplasm"/>
    <property type="evidence" value="ECO:0007669"/>
    <property type="project" value="UniProtKB-SubCell"/>
</dbReference>
<dbReference type="InterPro" id="IPR010084">
    <property type="entry name" value="FabZ"/>
</dbReference>
<sequence>MLIDVNQIKEVLPHRYPFLLIDRIISITENKKLVAIKNVTVNEPCFQGHFPGYPVMPGVLMIESMAQACALLGFEILKSRNEEKGASYLLTGVDGARFRRQVVPGDQLHLEVEYTKDRRGIWKFDCRATVDGELAVKAEITCAETDIEL</sequence>
<dbReference type="Pfam" id="PF07977">
    <property type="entry name" value="FabA"/>
    <property type="match status" value="1"/>
</dbReference>
<dbReference type="GO" id="GO:0009245">
    <property type="term" value="P:lipid A biosynthetic process"/>
    <property type="evidence" value="ECO:0007669"/>
    <property type="project" value="UniProtKB-UniRule"/>
</dbReference>
<evidence type="ECO:0000313" key="11">
    <source>
        <dbReference type="Proteomes" id="UP000244906"/>
    </source>
</evidence>
<keyword evidence="7 9" id="KW-0456">Lyase</keyword>
<dbReference type="RefSeq" id="WP_116688657.1">
    <property type="nucleotide sequence ID" value="NZ_CAWNYD010000011.1"/>
</dbReference>
<dbReference type="Proteomes" id="UP000244906">
    <property type="component" value="Unassembled WGS sequence"/>
</dbReference>